<dbReference type="PANTHER" id="PTHR33116">
    <property type="entry name" value="REVERSE TRANSCRIPTASE ZINC-BINDING DOMAIN-CONTAINING PROTEIN-RELATED-RELATED"/>
    <property type="match status" value="1"/>
</dbReference>
<keyword evidence="3" id="KW-1185">Reference proteome</keyword>
<dbReference type="EMBL" id="BQNB010017795">
    <property type="protein sequence ID" value="GJT67303.1"/>
    <property type="molecule type" value="Genomic_DNA"/>
</dbReference>
<proteinExistence type="predicted"/>
<accession>A0ABQ5FVC5</accession>
<organism evidence="2 3">
    <name type="scientific">Tanacetum coccineum</name>
    <dbReference type="NCBI Taxonomy" id="301880"/>
    <lineage>
        <taxon>Eukaryota</taxon>
        <taxon>Viridiplantae</taxon>
        <taxon>Streptophyta</taxon>
        <taxon>Embryophyta</taxon>
        <taxon>Tracheophyta</taxon>
        <taxon>Spermatophyta</taxon>
        <taxon>Magnoliopsida</taxon>
        <taxon>eudicotyledons</taxon>
        <taxon>Gunneridae</taxon>
        <taxon>Pentapetalae</taxon>
        <taxon>asterids</taxon>
        <taxon>campanulids</taxon>
        <taxon>Asterales</taxon>
        <taxon>Asteraceae</taxon>
        <taxon>Asteroideae</taxon>
        <taxon>Anthemideae</taxon>
        <taxon>Anthemidinae</taxon>
        <taxon>Tanacetum</taxon>
    </lineage>
</organism>
<reference evidence="2" key="1">
    <citation type="journal article" date="2022" name="Int. J. Mol. Sci.">
        <title>Draft Genome of Tanacetum Coccineum: Genomic Comparison of Closely Related Tanacetum-Family Plants.</title>
        <authorList>
            <person name="Yamashiro T."/>
            <person name="Shiraishi A."/>
            <person name="Nakayama K."/>
            <person name="Satake H."/>
        </authorList>
    </citation>
    <scope>NUCLEOTIDE SEQUENCE</scope>
</reference>
<gene>
    <name evidence="2" type="ORF">Tco_1018783</name>
</gene>
<name>A0ABQ5FVC5_9ASTR</name>
<evidence type="ECO:0008006" key="4">
    <source>
        <dbReference type="Google" id="ProtNLM"/>
    </source>
</evidence>
<evidence type="ECO:0000313" key="2">
    <source>
        <dbReference type="EMBL" id="GJT67303.1"/>
    </source>
</evidence>
<feature type="compositionally biased region" description="Low complexity" evidence="1">
    <location>
        <begin position="401"/>
        <end position="419"/>
    </location>
</feature>
<protein>
    <recommendedName>
        <fullName evidence="4">Reverse transcriptase domain-containing protein</fullName>
    </recommendedName>
</protein>
<evidence type="ECO:0000313" key="3">
    <source>
        <dbReference type="Proteomes" id="UP001151760"/>
    </source>
</evidence>
<comment type="caution">
    <text evidence="2">The sequence shown here is derived from an EMBL/GenBank/DDBJ whole genome shotgun (WGS) entry which is preliminary data.</text>
</comment>
<feature type="compositionally biased region" description="Pro residues" evidence="1">
    <location>
        <begin position="430"/>
        <end position="440"/>
    </location>
</feature>
<sequence length="440" mass="49656">MVGLRLLIRSDLGGVVVVAEKLPELCPKKRAMFVLFWISIEDDQLDNEFMTSPSFTLSVNGDHCGYFKDMRGLRQGDPLAPYLFTFIMEVLSLILRLKPSMEKSLVLFGNVPDPVKASILGIMPFSVRSLPIKYLGVPLILSRLCCNSLSMYNEIEKLIRGFLWSHGDSQRGKAKMKWKDVCSLKEQAGLSLSCKVVDVVNDGEWMWPICWKTKFEFLFALPPPLLFHDRLGKVLWKSSNDKKEYAEGLRKVRGGNTLSILSPFGEEQAELSFSKWSLVLAHEVPSKTKDTNIDALRLKFNAFKALEGEKDYNGKYKGLKAKIAILTKNIDSLSKGKSEKGLVAESFDWDEESVSSKDERVTKVKAFMAIAEKHVLDYTHVDLHYIDDQRKNMLSKFNSLNQELSSSESPSETVPEITSNSNFECGNLEPLPPLPKLTRA</sequence>
<dbReference type="Proteomes" id="UP001151760">
    <property type="component" value="Unassembled WGS sequence"/>
</dbReference>
<feature type="region of interest" description="Disordered" evidence="1">
    <location>
        <begin position="401"/>
        <end position="440"/>
    </location>
</feature>
<dbReference type="PANTHER" id="PTHR33116:SF76">
    <property type="entry name" value="DUF4283 DOMAIN-CONTAINING PROTEIN"/>
    <property type="match status" value="1"/>
</dbReference>
<evidence type="ECO:0000256" key="1">
    <source>
        <dbReference type="SAM" id="MobiDB-lite"/>
    </source>
</evidence>
<reference evidence="2" key="2">
    <citation type="submission" date="2022-01" db="EMBL/GenBank/DDBJ databases">
        <authorList>
            <person name="Yamashiro T."/>
            <person name="Shiraishi A."/>
            <person name="Satake H."/>
            <person name="Nakayama K."/>
        </authorList>
    </citation>
    <scope>NUCLEOTIDE SEQUENCE</scope>
</reference>